<organism evidence="2 3">
    <name type="scientific">Astyanax mexicanus</name>
    <name type="common">Blind cave fish</name>
    <name type="synonym">Astyanax fasciatus mexicanus</name>
    <dbReference type="NCBI Taxonomy" id="7994"/>
    <lineage>
        <taxon>Eukaryota</taxon>
        <taxon>Metazoa</taxon>
        <taxon>Chordata</taxon>
        <taxon>Craniata</taxon>
        <taxon>Vertebrata</taxon>
        <taxon>Euteleostomi</taxon>
        <taxon>Actinopterygii</taxon>
        <taxon>Neopterygii</taxon>
        <taxon>Teleostei</taxon>
        <taxon>Ostariophysi</taxon>
        <taxon>Characiformes</taxon>
        <taxon>Characoidei</taxon>
        <taxon>Acestrorhamphidae</taxon>
        <taxon>Acestrorhamphinae</taxon>
        <taxon>Astyanax</taxon>
    </lineage>
</organism>
<keyword evidence="1" id="KW-1133">Transmembrane helix</keyword>
<name>A0A8B9GWD3_ASTMX</name>
<proteinExistence type="predicted"/>
<evidence type="ECO:0000256" key="1">
    <source>
        <dbReference type="SAM" id="Phobius"/>
    </source>
</evidence>
<reference evidence="2" key="1">
    <citation type="submission" date="2025-08" db="UniProtKB">
        <authorList>
            <consortium name="Ensembl"/>
        </authorList>
    </citation>
    <scope>IDENTIFICATION</scope>
</reference>
<dbReference type="Ensembl" id="ENSAMXT00005003658.1">
    <property type="protein sequence ID" value="ENSAMXP00005003197.1"/>
    <property type="gene ID" value="ENSAMXG00005002002.1"/>
</dbReference>
<dbReference type="AlphaFoldDB" id="A0A8B9GWD3"/>
<evidence type="ECO:0000313" key="2">
    <source>
        <dbReference type="Ensembl" id="ENSAMXP00005003197.1"/>
    </source>
</evidence>
<evidence type="ECO:0000313" key="3">
    <source>
        <dbReference type="Proteomes" id="UP000694621"/>
    </source>
</evidence>
<dbReference type="Proteomes" id="UP000694621">
    <property type="component" value="Unplaced"/>
</dbReference>
<feature type="transmembrane region" description="Helical" evidence="1">
    <location>
        <begin position="20"/>
        <end position="38"/>
    </location>
</feature>
<sequence>MPGTNTGHLTKTTMGLAGQLLCVPTALTLTLVAMTLGYSNDVNHLILAEHSVDGNSLLKLLSGPVNLVGDGASIQLNLHQVGPLLPQGQQSHLRRKDTDDLAVLFHGSKVLLQLLLALIILPLLAILGESLLLGLRPVQVPQTTPALITEMLSEDGLEGAQTTRCLDVAHKANHNHGRSLDDCDCLNHLLFVDLSRSVHFTDDVGHSSLVAEEGCEVNGLAGVILGEALYLTTMATAPLAGQKAQRPVAWSRKLTVRLKEEKTLKLYICIILD</sequence>
<keyword evidence="1" id="KW-0812">Transmembrane</keyword>
<feature type="transmembrane region" description="Helical" evidence="1">
    <location>
        <begin position="110"/>
        <end position="135"/>
    </location>
</feature>
<protein>
    <submittedName>
        <fullName evidence="2">Uncharacterized protein</fullName>
    </submittedName>
</protein>
<accession>A0A8B9GWD3</accession>
<keyword evidence="1" id="KW-0472">Membrane</keyword>